<feature type="domain" description="RZ-type" evidence="10">
    <location>
        <begin position="4646"/>
        <end position="4722"/>
    </location>
</feature>
<evidence type="ECO:0000313" key="12">
    <source>
        <dbReference type="Proteomes" id="UP000242188"/>
    </source>
</evidence>
<proteinExistence type="predicted"/>
<dbReference type="Gene3D" id="3.30.40.10">
    <property type="entry name" value="Zinc/RING finger domain, C3HC4 (zinc finger)"/>
    <property type="match status" value="1"/>
</dbReference>
<evidence type="ECO:0000256" key="3">
    <source>
        <dbReference type="ARBA" id="ARBA00022723"/>
    </source>
</evidence>
<dbReference type="PANTHER" id="PTHR22605:SF16">
    <property type="entry name" value="E3 UBIQUITIN-PROTEIN LIGASE RNF213"/>
    <property type="match status" value="1"/>
</dbReference>
<evidence type="ECO:0000256" key="4">
    <source>
        <dbReference type="ARBA" id="ARBA00022771"/>
    </source>
</evidence>
<name>A0A210Q9V8_MIZYE</name>
<keyword evidence="2" id="KW-0963">Cytoplasm</keyword>
<feature type="domain" description="RING-type" evidence="9">
    <location>
        <begin position="4163"/>
        <end position="4203"/>
    </location>
</feature>
<dbReference type="InterPro" id="IPR001841">
    <property type="entry name" value="Znf_RING"/>
</dbReference>
<evidence type="ECO:0000256" key="1">
    <source>
        <dbReference type="ARBA" id="ARBA00004496"/>
    </source>
</evidence>
<evidence type="ECO:0000259" key="9">
    <source>
        <dbReference type="PROSITE" id="PS50089"/>
    </source>
</evidence>
<gene>
    <name evidence="11" type="ORF">KP79_PYT07843</name>
</gene>
<comment type="subcellular location">
    <subcellularLocation>
        <location evidence="1">Cytoplasm</location>
    </subcellularLocation>
</comment>
<feature type="compositionally biased region" description="Polar residues" evidence="8">
    <location>
        <begin position="3628"/>
        <end position="3638"/>
    </location>
</feature>
<dbReference type="InterPro" id="IPR031248">
    <property type="entry name" value="RNF213"/>
</dbReference>
<dbReference type="PROSITE" id="PS51981">
    <property type="entry name" value="ZF_RZ"/>
    <property type="match status" value="1"/>
</dbReference>
<feature type="compositionally biased region" description="Basic and acidic residues" evidence="8">
    <location>
        <begin position="296"/>
        <end position="308"/>
    </location>
</feature>
<comment type="caution">
    <text evidence="11">The sequence shown here is derived from an EMBL/GenBank/DDBJ whole genome shotgun (WGS) entry which is preliminary data.</text>
</comment>
<feature type="compositionally biased region" description="Basic and acidic residues" evidence="8">
    <location>
        <begin position="385"/>
        <end position="396"/>
    </location>
</feature>
<feature type="compositionally biased region" description="Basic and acidic residues" evidence="8">
    <location>
        <begin position="355"/>
        <end position="372"/>
    </location>
</feature>
<dbReference type="FunFam" id="3.40.50.300:FF:000491">
    <property type="entry name" value="E3 ubiquitin-protein ligase RNF213"/>
    <property type="match status" value="1"/>
</dbReference>
<dbReference type="GO" id="GO:0002376">
    <property type="term" value="P:immune system process"/>
    <property type="evidence" value="ECO:0007669"/>
    <property type="project" value="UniProtKB-KW"/>
</dbReference>
<protein>
    <submittedName>
        <fullName evidence="11">E3 ubiquitin-protein ligase</fullName>
    </submittedName>
</protein>
<feature type="region of interest" description="Disordered" evidence="8">
    <location>
        <begin position="3628"/>
        <end position="3647"/>
    </location>
</feature>
<keyword evidence="6" id="KW-0391">Immunity</keyword>
<organism evidence="11 12">
    <name type="scientific">Mizuhopecten yessoensis</name>
    <name type="common">Japanese scallop</name>
    <name type="synonym">Patinopecten yessoensis</name>
    <dbReference type="NCBI Taxonomy" id="6573"/>
    <lineage>
        <taxon>Eukaryota</taxon>
        <taxon>Metazoa</taxon>
        <taxon>Spiralia</taxon>
        <taxon>Lophotrochozoa</taxon>
        <taxon>Mollusca</taxon>
        <taxon>Bivalvia</taxon>
        <taxon>Autobranchia</taxon>
        <taxon>Pteriomorphia</taxon>
        <taxon>Pectinida</taxon>
        <taxon>Pectinoidea</taxon>
        <taxon>Pectinidae</taxon>
        <taxon>Mizuhopecten</taxon>
    </lineage>
</organism>
<evidence type="ECO:0000256" key="6">
    <source>
        <dbReference type="ARBA" id="ARBA00022859"/>
    </source>
</evidence>
<feature type="compositionally biased region" description="Polar residues" evidence="8">
    <location>
        <begin position="373"/>
        <end position="384"/>
    </location>
</feature>
<reference evidence="11 12" key="1">
    <citation type="journal article" date="2017" name="Nat. Ecol. Evol.">
        <title>Scallop genome provides insights into evolution of bilaterian karyotype and development.</title>
        <authorList>
            <person name="Wang S."/>
            <person name="Zhang J."/>
            <person name="Jiao W."/>
            <person name="Li J."/>
            <person name="Xun X."/>
            <person name="Sun Y."/>
            <person name="Guo X."/>
            <person name="Huan P."/>
            <person name="Dong B."/>
            <person name="Zhang L."/>
            <person name="Hu X."/>
            <person name="Sun X."/>
            <person name="Wang J."/>
            <person name="Zhao C."/>
            <person name="Wang Y."/>
            <person name="Wang D."/>
            <person name="Huang X."/>
            <person name="Wang R."/>
            <person name="Lv J."/>
            <person name="Li Y."/>
            <person name="Zhang Z."/>
            <person name="Liu B."/>
            <person name="Lu W."/>
            <person name="Hui Y."/>
            <person name="Liang J."/>
            <person name="Zhou Z."/>
            <person name="Hou R."/>
            <person name="Li X."/>
            <person name="Liu Y."/>
            <person name="Li H."/>
            <person name="Ning X."/>
            <person name="Lin Y."/>
            <person name="Zhao L."/>
            <person name="Xing Q."/>
            <person name="Dou J."/>
            <person name="Li Y."/>
            <person name="Mao J."/>
            <person name="Guo H."/>
            <person name="Dou H."/>
            <person name="Li T."/>
            <person name="Mu C."/>
            <person name="Jiang W."/>
            <person name="Fu Q."/>
            <person name="Fu X."/>
            <person name="Miao Y."/>
            <person name="Liu J."/>
            <person name="Yu Q."/>
            <person name="Li R."/>
            <person name="Liao H."/>
            <person name="Li X."/>
            <person name="Kong Y."/>
            <person name="Jiang Z."/>
            <person name="Chourrout D."/>
            <person name="Li R."/>
            <person name="Bao Z."/>
        </authorList>
    </citation>
    <scope>NUCLEOTIDE SEQUENCE [LARGE SCALE GENOMIC DNA]</scope>
    <source>
        <strain evidence="11 12">PY_sf001</strain>
    </source>
</reference>
<dbReference type="GO" id="GO:0004842">
    <property type="term" value="F:ubiquitin-protein transferase activity"/>
    <property type="evidence" value="ECO:0007669"/>
    <property type="project" value="InterPro"/>
</dbReference>
<keyword evidence="5" id="KW-0862">Zinc</keyword>
<evidence type="ECO:0000256" key="7">
    <source>
        <dbReference type="PROSITE-ProRule" id="PRU00175"/>
    </source>
</evidence>
<feature type="compositionally biased region" description="Acidic residues" evidence="8">
    <location>
        <begin position="279"/>
        <end position="288"/>
    </location>
</feature>
<dbReference type="InterPro" id="IPR013083">
    <property type="entry name" value="Znf_RING/FYVE/PHD"/>
</dbReference>
<evidence type="ECO:0000313" key="11">
    <source>
        <dbReference type="EMBL" id="OWF45516.1"/>
    </source>
</evidence>
<dbReference type="GO" id="GO:0005737">
    <property type="term" value="C:cytoplasm"/>
    <property type="evidence" value="ECO:0007669"/>
    <property type="project" value="UniProtKB-SubCell"/>
</dbReference>
<dbReference type="SUPFAM" id="SSF57850">
    <property type="entry name" value="RING/U-box"/>
    <property type="match status" value="1"/>
</dbReference>
<dbReference type="Gene3D" id="3.40.50.300">
    <property type="entry name" value="P-loop containing nucleotide triphosphate hydrolases"/>
    <property type="match status" value="1"/>
</dbReference>
<evidence type="ECO:0000256" key="8">
    <source>
        <dbReference type="SAM" id="MobiDB-lite"/>
    </source>
</evidence>
<dbReference type="SMART" id="SM00382">
    <property type="entry name" value="AAA"/>
    <property type="match status" value="2"/>
</dbReference>
<evidence type="ECO:0000259" key="10">
    <source>
        <dbReference type="PROSITE" id="PS51981"/>
    </source>
</evidence>
<dbReference type="PROSITE" id="PS50089">
    <property type="entry name" value="ZF_RING_2"/>
    <property type="match status" value="1"/>
</dbReference>
<dbReference type="InterPro" id="IPR027417">
    <property type="entry name" value="P-loop_NTPase"/>
</dbReference>
<dbReference type="GO" id="GO:0008270">
    <property type="term" value="F:zinc ion binding"/>
    <property type="evidence" value="ECO:0007669"/>
    <property type="project" value="UniProtKB-KW"/>
</dbReference>
<keyword evidence="12" id="KW-1185">Reference proteome</keyword>
<dbReference type="InterPro" id="IPR003593">
    <property type="entry name" value="AAA+_ATPase"/>
</dbReference>
<dbReference type="Pfam" id="PF20173">
    <property type="entry name" value="ZnF_RZ-type"/>
    <property type="match status" value="1"/>
</dbReference>
<dbReference type="GO" id="GO:0016887">
    <property type="term" value="F:ATP hydrolysis activity"/>
    <property type="evidence" value="ECO:0007669"/>
    <property type="project" value="InterPro"/>
</dbReference>
<evidence type="ECO:0000256" key="5">
    <source>
        <dbReference type="ARBA" id="ARBA00022833"/>
    </source>
</evidence>
<accession>A0A210Q9V8</accession>
<dbReference type="InterPro" id="IPR046439">
    <property type="entry name" value="ZF_RZ_dom"/>
</dbReference>
<feature type="compositionally biased region" description="Low complexity" evidence="8">
    <location>
        <begin position="338"/>
        <end position="347"/>
    </location>
</feature>
<evidence type="ECO:0000256" key="2">
    <source>
        <dbReference type="ARBA" id="ARBA00022490"/>
    </source>
</evidence>
<keyword evidence="4 7" id="KW-0863">Zinc-finger</keyword>
<dbReference type="OrthoDB" id="2423195at2759"/>
<keyword evidence="3" id="KW-0479">Metal-binding</keyword>
<dbReference type="EMBL" id="NEDP02004476">
    <property type="protein sequence ID" value="OWF45516.1"/>
    <property type="molecule type" value="Genomic_DNA"/>
</dbReference>
<feature type="compositionally biased region" description="Basic residues" evidence="8">
    <location>
        <begin position="322"/>
        <end position="335"/>
    </location>
</feature>
<dbReference type="CDD" id="cd00009">
    <property type="entry name" value="AAA"/>
    <property type="match status" value="1"/>
</dbReference>
<dbReference type="SUPFAM" id="SSF52540">
    <property type="entry name" value="P-loop containing nucleoside triphosphate hydrolases"/>
    <property type="match status" value="2"/>
</dbReference>
<sequence length="5403" mass="617147">MMKCQGLKDGRPCGSDLQPDVEICPECGTCVPKVSVLEKPKDTVACPGTDDENPCNNKELVRGKKFCDTCGWRVNQSIFEPGSRVCGADSQGTRCTGVIRKQETTCPICKQIQNEFAQQRSETQKTSFPNQMNYSNSATVTGQTVQDETIQEIQSPKGKVEISQQVGHDTSLFLSSLSGSGNIQIRSSSSHDPKYAIPLSPGNQSQRLLTTPQRDHDTTSAIDSAETLIPFSQALQASSLFKLNEKPKGAETVSATYTTTKMDVDEDPQTENRASVGETDTEDSEDSSSDGSSEGTDEKQLHNREFRAGKKRKMDRKNCNARIKKKKKREKKREKSVKSSSSISAESGPKKAAKGPKEMDVEKENSTEKDNSMKNNSSGSASREPTSKKGKSEESRPATTSSKNVQHAAGQQNLPTDIMPPKSSTGNRPPQHGYPTRSRSSDVAVVFKAILSPTLLDDVRRPVCIFIEQFSTQLFLMEKLQTHDDGLVEYKGTVTFQQQETHRTYWYKYGIMNQYGHFIPENFCNHQNRRLNTPNAKRNAGIWYRFDGVVNGHLDVPWYSQVASVILKRPEHQSILKGDANKSLQISFGYLMDELQTGHMSGAEILDLYEDMITGLNRVYTNAAVVWSSYVDFEHHAEKVIKPQIQQILQQLRKEVPEAPQNCLKYAVILTLVHLIMKNGLGYHSPWKDEEKEMASICALFQLPVLEKNALQKEVDNVKGSFQGKLSAVTHSMQQMVNFIAGKTQDVAWLSCIPMLHFLWGESFPFEIPERQIGHRDTKPVWWGVTKYSKANDKFKDKPRWNEELQVVIDKMAPLFHVDYLLPRTLMTVVRFEDLEKIVSLHYFVPDISLAKVYFTLHTKGYLNDEEHKVIQSCLEQILEQISGISQCDTLFRIYKVGKDVLEEALRKNKSLTIYRAAGVVLQALVLFQNAKDKEEKEKRDKPSEQIHLPVFQKVVNDILKFLQYKHSTFCTGTDCKENLRIWDSFLKIDLPPGKMREEYIDETRSKLKKIIAEKTNCDSLLTVYCECVDIYGDDVQDILSEIAFKVLDKGSTMTGYHSDTVANGRYRKLLSDVLEKQWTKLNNEELFAHALNWPPFRHFVEMFYVTDKSDHLSEDCNIKFTQAVSAILDKMERLKDGTILVEDLHVIAKNFDMFERLVKIMFEKDKKTIGDTYIRQMVDLRYKELKAFKKASEHVAVFLNMCSRIEVDCKTLLTIQEDLKRVECLPLVQLCKPRKLEEIAHLDQYQPEVTVFGLDMDIMNLIPHMGHCLQSNVFTVMWDKTGQRATKQKTGSLTIDEMLKLVWQPTKNWWNRVTKNLQDGSMKFDEFKDVFGDMDYQRLGKEFSLMEENGLWIQERMDQIQLFRDLANSVKGAEIILKVVDKYDLKGDFTPIQLITSVMSGTNIAMNTLDQSLEQTCAVLRGVDERHIECLKEFIKCEPLILWLKESMPSGLKELKVFVDLASISAGEGDIEIAKVRCLHSATTGYAPLIFNLTDDIGYKDFLKKCKMVWKELDADPNLPKKLHDTNRKIEWLKTVKKAHGSVEVTSLAQTEAINTAGFYRVGRLGNQEWEQKPELKDVISLHVSEDENGARQRKLYHYDLLHDLQSRLMLVAGKAEKGKEDVDRFTMILDSTVRLANIYIKLVSSGCVLFSEWKATFLCDRKRPACAFITFEKGNKVPVLKGRKATEDDDVSSIVPQIAKFMEKCYEEWLKYIADKRDEYYELNYLTIDQMVILQRELVKVGTDEEPSKLIFPLLSGIKKDCSMSDLISAMKAAQREVESMDEDEDEEMPEISSVVEMGEKEKELIFIKEVMKIGYSEALARNALCHFKTDEIDDALLWCMDNEDEMDTESAVDEGTDKGEANPQTVEYKGWTNTDKSISNVTSEILGTLSNINKEVNVDPLIEDLKKLWEKFLTSISSSVSDYLSVEHLGLILRHLKEKDTFSVNRDFIPGFEQEVPNLILCPQNDILNTVLTIYMNDGQQPLPQPDEVLICSSHTTLDQLDIFWRRAVFNQSGKIYCLANSDLLDYEVSDKGEQCLKRHMQTAKEKGIKYKLVVLCSTENEYKSRIVAALERFRRPQLPVANQQLIQSFLKEKLKVDKADVKINPASLVDFGRSTVRVVKSLRAGVGKSLYKTRRAQDLEDVYPTNKRTTGAVVSIPLHEKEIDVDTIMARLLKCTLPAGQLEPRIFHIDISYEVYIGVDAFLFQLLVLGCLVNSAGYVWIKSPSDHYLVEAMPLLTTDHSKQRGEQICFHRCFDILPDVTCRSPEESCNILQGRKPVDYADSDLLFDKQEFKSPVFQRPYQYLRRLDESRDLAEPGGNQINCLQTFLRHCGVPDPSWAELKHFVCFLNSQLQDFEVSAFCGAAAKEDLPGFDKFVLKFLIQMSRDFATRSLVMSEESPIQRMQRMAVVDEETGGAGEENIIKQFQMRRTWESSPHPYLFFNPDQHSMTFVGFKIQRATGDMLDQQTGAVLERHIMQKELQDSLIRNKVNIDENFDGLQRHEKILKLCSVMGMEMPHDPDDTYELTTDNVKKIMAIYMRFKCDIPVIIMGETGCGKTRLVKFMCELQCPPGVDLKNMILMKVHGGTKTKDIIKKVEEAENIARENADKYGQHIQTVLFFDEANTTEAIGLIKEIMCDRTIGGNQLKLCRSLKIIAACNPYRKHSDELIKRLEQAGLGYHVDAEKTTDTLGRVPLRRLVYRVQPLPQSLLPLVWDFGQLDTRIEELYIRQMVLRYIRADKLPRIDNLENVVSVILTASQEFMRKQKDECSFVSLRDVERVLEVMSWFYNQSQGDSALFDLLNKSSEENSDEDEMEDDEQNQSQDISDIARSLLLALGVCYHACLKKREEYRKAVAPLFTPPCQIPGAHPAQQMLEEIERCQDAFLTNVELGKNIAHNQALKENVFMMVTCIELRIPLFLVGKPGSSKSLAKTVVGNAMQGHAAHTDLFRGYKEVQMMSYQCSPLSTPQGISGMFRQCAQFQRDKDLSRFVSVVVLDEVGLAEDSPRMPLKTLHPLLEDGCEGDEKPEPFKKVAFIGISNWALDPAKMNRGILVQREVPELEELTLSAKGICQTNRDVYKLIEPLIPQMAKAYLELFESALKMREFFGLRDFYSLLKMVYAFADQKKEIPTWHQMQHAIMRNFGGMDDIDPVSVFEQVLTTVDITKKRTNSDPDCSPAGLIQACLTGVTIDSESRYLLLLTENYGALTILQQEILKKQKAITIFGSSFPSDQEYTQVCRNINRIKVCMETGNTVVLLNLENLYESLYDALNQYYVEFGGERYVDLGLGTHRVKCRVHKDFRLIVVAEKQVVYDKFPIPLINRLEKHFLNVSTMLTEQQLELAERLEKWAKDFVNCQGNITSYFQRMKKEEFSVGDVFMGYHADSCAAIVLHMYQQHYREGQVNNEQVYDSAKRVLLWCATPDAVMRLPTTPIAEEEASLSEIYWQEQQHQCLSDYLYQKIRQENSDSHFAQVTTHSKLITSVDLEELSCKLGIPVDNMVLLNLQSFDTEQQFCRQVRVYFGREEDEMLLIVQSDCGDQNASLVACARYCIQDELQQLGYQIKANIHAIFIIQLPRIAGGCFSGFQCGHWHSLHIDDIRPEGDTLRMSEMQGKSLGMLVHHAVGEETGQSTEISMETDTPVEQDGRQTDMDVDEEDIQLDFNNMSGFPSNPAHSHKLPVENLVLSCIQAASAMVKDTKMDTARSTERVRQLLDLRHYGQTNLVSHNLVKGICKHLDVLLTEKEKSLVNPGDWLATEAAKAEVINTAGTFRRARTQCMETKVTPILTGIIAFMDTNRNLDSLYRATDGDWVQQLWLGVINCTKATGLQYSQLVSPGHAQQELPEVVVRHTGTDGHLFTAQMPFSWLYFRLIENLLNTTMNNTPEAEGLEVAHTIQDILNSRPIGIMLQPIINKDRPHVLKAYINDFVHMIYQVSSRQEHQLVCESVSNGAASILQHQAGDGVAMLVAIHLTYHQNISRLRNFSSLNRVWPECSETITDFQKSSPNFFLCSDEEMTLDVMGLRLLLEKLEPEKETLNKVASRAEWLKRVRHYRPVVERLLDMVRPGYDPKMAQCGPRCVKGIGDARLKWTAVLVVKLFIEHVCSMLGSNQFTINRIMPLWAMMNNGAGADMKTLDSLEKVEKFLKMCNKTAVSHYFHINKNATCRHCEKQLEGPPIVLPCEDKICSKCYNDIIITKELKCPVCQKEIPDDFSPEMEHHKTEENKKYFEYKKRINSFFMEVVSQLCFADDTPPSDDIVQKLLSYITRSTDKGKVVTKEMTIFDDSIDPTPVLRSFLLQLLLRTSGNQVNDYLSQYLVQAKQFVKEKEHEEQSQLTELYLLILQCVEDVYHQDVSRSATPEKDEVQMATKQLKNALNFIALEELNIEKLYALAETRFALCVVAKYVQKIFVDKSVEMTKPLRQMIDTAAKLCEECDSKWPCIFFIKQLCRCYGLDSYQSVCKSGDAYMRRWLQMLDLNRETNLECSDLYVVCGEQYITCREMITKCLLGQDPDNLIQQLQGLRNMDWKKRVTLLLAVYREVTMSYVYTEDSRKTQPETIESLMKAMAGHQLFRGQEKLLTALFQNTMWQQIEQFNIHPGMEQRDQSIVCLLAHAGITFLQVPEDNTLLQPLITLALLPQNMATSFLPTMPQDDITEVQEALLAARNGNENPVIYRCPRGHRYVIGDCGRPDAVSKCRECGDQIGGQSHTPLPGNVKDDGIDQTQPGHILGRADQRTNVVGVERKMSQITCAILRLLTHVAMLLGTNQNVSVIGRMIKPNIPDERVVEFLLNHIKLDISSLQRVTGRSVDDVLLLIHKVLSSVTETYNNGRAFEPAVCSLVTKKARNHWEEMFSEHCLFPLLQDFEGTMKSCNAQLIEDKRLGSDPLLCLLFEIDTPQHQVSAVALQEVASVWRFRSRISMDHLTTVFQTKMGREHQILKLFLEEDCHLRAVRLIPSILRLQRMLIHKYQMKLDSAEARVFTVERVQRNFKEDGKEDEVKQLIQDFAEAWNCVRQALEHFTYSTSGCIAVVSKEFCSKQITDSTPISMLLPTKKDAGLCSYILVYFLLKKQNEFLEKYCRCKTLNASDLQKVKVHNLSPAHLISYHPDRDILPIVLANCNYSFEVGKGTKIEYDFGNIERQLGDRFLFAKSYIDIDEIDVMTYRSEVTNAVVFKTLREKIPQIQLGSAVRHQICQELRSLPDICDCLDKLDITISFLKSVGEDQTLSLDTFMSQTLKLTHPLASPKFKAVCQCQHVQCLWLTLAQEKTKCQAKHKKDVFDSLGDEFRKELSEQQQDYLQCFCDGLQTDKLDYLMELLFECIMLMIAIPQNQDDEDYIDILGQSLQQNLEGYLYSPMYDEDSQIPDWMMETVARLDGENGEKLLVSQCVNVWLLLFHAHSRKERERSY</sequence>
<dbReference type="PANTHER" id="PTHR22605">
    <property type="entry name" value="RZ-TYPE DOMAIN-CONTAINING PROTEIN"/>
    <property type="match status" value="1"/>
</dbReference>
<dbReference type="Proteomes" id="UP000242188">
    <property type="component" value="Unassembled WGS sequence"/>
</dbReference>
<feature type="compositionally biased region" description="Polar residues" evidence="8">
    <location>
        <begin position="397"/>
        <end position="415"/>
    </location>
</feature>
<feature type="region of interest" description="Disordered" evidence="8">
    <location>
        <begin position="256"/>
        <end position="439"/>
    </location>
</feature>